<dbReference type="AlphaFoldDB" id="A0A9P4XFP2"/>
<evidence type="ECO:0000313" key="3">
    <source>
        <dbReference type="Proteomes" id="UP000801864"/>
    </source>
</evidence>
<keyword evidence="3" id="KW-1185">Reference proteome</keyword>
<feature type="compositionally biased region" description="Polar residues" evidence="1">
    <location>
        <begin position="1"/>
        <end position="11"/>
    </location>
</feature>
<feature type="compositionally biased region" description="Basic and acidic residues" evidence="1">
    <location>
        <begin position="13"/>
        <end position="23"/>
    </location>
</feature>
<dbReference type="Proteomes" id="UP000801864">
    <property type="component" value="Unassembled WGS sequence"/>
</dbReference>
<feature type="region of interest" description="Disordered" evidence="1">
    <location>
        <begin position="1"/>
        <end position="27"/>
    </location>
</feature>
<evidence type="ECO:0000256" key="1">
    <source>
        <dbReference type="SAM" id="MobiDB-lite"/>
    </source>
</evidence>
<dbReference type="EMBL" id="QLNT01000010">
    <property type="protein sequence ID" value="KAF3071362.1"/>
    <property type="molecule type" value="Genomic_DNA"/>
</dbReference>
<organism evidence="2 3">
    <name type="scientific">Trichoderma lentiforme</name>
    <dbReference type="NCBI Taxonomy" id="1567552"/>
    <lineage>
        <taxon>Eukaryota</taxon>
        <taxon>Fungi</taxon>
        <taxon>Dikarya</taxon>
        <taxon>Ascomycota</taxon>
        <taxon>Pezizomycotina</taxon>
        <taxon>Sordariomycetes</taxon>
        <taxon>Hypocreomycetidae</taxon>
        <taxon>Hypocreales</taxon>
        <taxon>Hypocreaceae</taxon>
        <taxon>Trichoderma</taxon>
    </lineage>
</organism>
<proteinExistence type="predicted"/>
<gene>
    <name evidence="2" type="ORF">CFAM422_006273</name>
</gene>
<accession>A0A9P4XFP2</accession>
<reference evidence="2 3" key="1">
    <citation type="submission" date="2018-06" db="EMBL/GenBank/DDBJ databases">
        <title>Genome analysis of cellulolytic fungus Trichoderma lentiforme CFAM-422.</title>
        <authorList>
            <person name="Steindorff A.S."/>
            <person name="Formighieri E.F."/>
            <person name="Midorikawa G.E.O."/>
            <person name="Tamietti M.S."/>
            <person name="Ramos E.Z."/>
            <person name="Silva A.S."/>
            <person name="Bon E.P.S."/>
            <person name="Mendes T.D."/>
            <person name="Damaso M.C.T."/>
            <person name="Favaro L.C.L."/>
        </authorList>
    </citation>
    <scope>NUCLEOTIDE SEQUENCE [LARGE SCALE GENOMIC DNA]</scope>
    <source>
        <strain evidence="2 3">CFAM-422</strain>
    </source>
</reference>
<evidence type="ECO:0000313" key="2">
    <source>
        <dbReference type="EMBL" id="KAF3071362.1"/>
    </source>
</evidence>
<protein>
    <submittedName>
        <fullName evidence="2">Uncharacterized protein</fullName>
    </submittedName>
</protein>
<name>A0A9P4XFP2_9HYPO</name>
<comment type="caution">
    <text evidence="2">The sequence shown here is derived from an EMBL/GenBank/DDBJ whole genome shotgun (WGS) entry which is preliminary data.</text>
</comment>
<sequence length="165" mass="18106">MEDSTYRLSTARNRHEAGEEATRLGRSTRGVKVAHHNGMVNGVEVKVENISDLCRHTVGGESQSIVLSNIDSDRVRIGVGSQNHNGGSSESCSTHYRGSGYLMNALPTPFCTIIQPCLLMPRFRNSKYQIPSDSKQEAAMPNPISWDPDAAQLWVGQGTIFFPIC</sequence>